<organism evidence="3 4">
    <name type="scientific">Roseovarius faecimaris</name>
    <dbReference type="NCBI Taxonomy" id="2494550"/>
    <lineage>
        <taxon>Bacteria</taxon>
        <taxon>Pseudomonadati</taxon>
        <taxon>Pseudomonadota</taxon>
        <taxon>Alphaproteobacteria</taxon>
        <taxon>Rhodobacterales</taxon>
        <taxon>Roseobacteraceae</taxon>
        <taxon>Roseovarius</taxon>
    </lineage>
</organism>
<evidence type="ECO:0000256" key="1">
    <source>
        <dbReference type="SAM" id="SignalP"/>
    </source>
</evidence>
<evidence type="ECO:0000259" key="2">
    <source>
        <dbReference type="Pfam" id="PF11412"/>
    </source>
</evidence>
<dbReference type="EMBL" id="CP034348">
    <property type="protein sequence ID" value="QGX97171.1"/>
    <property type="molecule type" value="Genomic_DNA"/>
</dbReference>
<gene>
    <name evidence="3" type="ORF">EI983_02300</name>
</gene>
<dbReference type="InterPro" id="IPR028250">
    <property type="entry name" value="DsbDN"/>
</dbReference>
<sequence>MMTKIRMMLGLILGLAAPVAQAGPLDDALEARILPGWRMANGQHMAAVELHMAPGWKTYWRAPGDAGIPPRFDWRGSRNLGAVEPVWPTPIVIDQGGVQVIGYKDRVILPMRISPERAGKPVQLKASIDLGVCKDVCVPITLSLSEALPSNVSKPDPHITAAMADRPYAPSEAGVGQVRCDVSPIEDGLRLSASVAMPSAGGTEVMVVELDNPQIWVSQGDARRNGGRLNAEAELYHVDGRAFALDRSAVRITVIGSNYAVDIQGCSAG</sequence>
<evidence type="ECO:0000313" key="4">
    <source>
        <dbReference type="Proteomes" id="UP000428330"/>
    </source>
</evidence>
<feature type="signal peptide" evidence="1">
    <location>
        <begin position="1"/>
        <end position="22"/>
    </location>
</feature>
<evidence type="ECO:0000313" key="3">
    <source>
        <dbReference type="EMBL" id="QGX97171.1"/>
    </source>
</evidence>
<feature type="domain" description="Thiol:disulfide interchange protein DsbD N-terminal" evidence="2">
    <location>
        <begin position="34"/>
        <end position="141"/>
    </location>
</feature>
<dbReference type="OrthoDB" id="9811036at2"/>
<keyword evidence="4" id="KW-1185">Reference proteome</keyword>
<name>A0A6I6IMY3_9RHOB</name>
<reference evidence="4" key="1">
    <citation type="submission" date="2018-12" db="EMBL/GenBank/DDBJ databases">
        <title>Complete genome sequence of Roseovarius sp. MME-070.</title>
        <authorList>
            <person name="Nam Y.-D."/>
            <person name="Kang J."/>
            <person name="Chung W.-H."/>
            <person name="Park Y.S."/>
        </authorList>
    </citation>
    <scope>NUCLEOTIDE SEQUENCE [LARGE SCALE GENOMIC DNA]</scope>
    <source>
        <strain evidence="4">MME-070</strain>
    </source>
</reference>
<keyword evidence="1" id="KW-0732">Signal</keyword>
<proteinExistence type="predicted"/>
<dbReference type="Pfam" id="PF11412">
    <property type="entry name" value="DsbD_N"/>
    <property type="match status" value="1"/>
</dbReference>
<accession>A0A6I6IMY3</accession>
<dbReference type="AlphaFoldDB" id="A0A6I6IMY3"/>
<protein>
    <recommendedName>
        <fullName evidence="2">Thiol:disulfide interchange protein DsbD N-terminal domain-containing protein</fullName>
    </recommendedName>
</protein>
<feature type="chain" id="PRO_5026030128" description="Thiol:disulfide interchange protein DsbD N-terminal domain-containing protein" evidence="1">
    <location>
        <begin position="23"/>
        <end position="269"/>
    </location>
</feature>
<dbReference type="Proteomes" id="UP000428330">
    <property type="component" value="Chromosome"/>
</dbReference>
<dbReference type="KEGG" id="rom:EI983_02300"/>